<evidence type="ECO:0000313" key="1">
    <source>
        <dbReference type="EMBL" id="JAE38216.1"/>
    </source>
</evidence>
<dbReference type="AlphaFoldDB" id="A0A0A9HTK8"/>
<dbReference type="EMBL" id="GBRH01159680">
    <property type="protein sequence ID" value="JAE38216.1"/>
    <property type="molecule type" value="Transcribed_RNA"/>
</dbReference>
<reference evidence="1" key="2">
    <citation type="journal article" date="2015" name="Data Brief">
        <title>Shoot transcriptome of the giant reed, Arundo donax.</title>
        <authorList>
            <person name="Barrero R.A."/>
            <person name="Guerrero F.D."/>
            <person name="Moolhuijzen P."/>
            <person name="Goolsby J.A."/>
            <person name="Tidwell J."/>
            <person name="Bellgard S.E."/>
            <person name="Bellgard M.I."/>
        </authorList>
    </citation>
    <scope>NUCLEOTIDE SEQUENCE</scope>
    <source>
        <tissue evidence="1">Shoot tissue taken approximately 20 cm above the soil surface</tissue>
    </source>
</reference>
<name>A0A0A9HTK8_ARUDO</name>
<reference evidence="1" key="1">
    <citation type="submission" date="2014-09" db="EMBL/GenBank/DDBJ databases">
        <authorList>
            <person name="Magalhaes I.L.F."/>
            <person name="Oliveira U."/>
            <person name="Santos F.R."/>
            <person name="Vidigal T.H.D.A."/>
            <person name="Brescovit A.D."/>
            <person name="Santos A.J."/>
        </authorList>
    </citation>
    <scope>NUCLEOTIDE SEQUENCE</scope>
    <source>
        <tissue evidence="1">Shoot tissue taken approximately 20 cm above the soil surface</tissue>
    </source>
</reference>
<proteinExistence type="predicted"/>
<protein>
    <submittedName>
        <fullName evidence="1">Uncharacterized protein</fullName>
    </submittedName>
</protein>
<organism evidence="1">
    <name type="scientific">Arundo donax</name>
    <name type="common">Giant reed</name>
    <name type="synonym">Donax arundinaceus</name>
    <dbReference type="NCBI Taxonomy" id="35708"/>
    <lineage>
        <taxon>Eukaryota</taxon>
        <taxon>Viridiplantae</taxon>
        <taxon>Streptophyta</taxon>
        <taxon>Embryophyta</taxon>
        <taxon>Tracheophyta</taxon>
        <taxon>Spermatophyta</taxon>
        <taxon>Magnoliopsida</taxon>
        <taxon>Liliopsida</taxon>
        <taxon>Poales</taxon>
        <taxon>Poaceae</taxon>
        <taxon>PACMAD clade</taxon>
        <taxon>Arundinoideae</taxon>
        <taxon>Arundineae</taxon>
        <taxon>Arundo</taxon>
    </lineage>
</organism>
<sequence>MQSSPTSTTSNSMKYNNCVIILCK</sequence>
<accession>A0A0A9HTK8</accession>